<keyword evidence="3" id="KW-1185">Reference proteome</keyword>
<dbReference type="RefSeq" id="XP_013267756.1">
    <property type="nucleotide sequence ID" value="XM_013412302.1"/>
</dbReference>
<evidence type="ECO:0000256" key="1">
    <source>
        <dbReference type="SAM" id="SignalP"/>
    </source>
</evidence>
<dbReference type="VEuPathDB" id="FungiDB:Z518_09685"/>
<feature type="chain" id="PRO_5002255625" evidence="1">
    <location>
        <begin position="21"/>
        <end position="175"/>
    </location>
</feature>
<evidence type="ECO:0000313" key="3">
    <source>
        <dbReference type="Proteomes" id="UP000053617"/>
    </source>
</evidence>
<dbReference type="HOGENOM" id="CLU_1461320_0_0_1"/>
<sequence length="175" mass="18542">MSPISLKALSVLRMLVGTSCLVIPRQIGPLVGVSVAPEAVVFARLVGIRDFVLGAYLWKRVREWEAAQTVGGTESQRAPLIHKRTSGLEYGNITSGIPQTVPNSEAFEGPTTTTLRQNMCNENLRSAVWLGLICDGVDIASCLVCTIEGNLSDLAKITLGGGAFVAAAIGPQHLL</sequence>
<dbReference type="Proteomes" id="UP000053617">
    <property type="component" value="Unassembled WGS sequence"/>
</dbReference>
<proteinExistence type="predicted"/>
<dbReference type="GeneID" id="25297756"/>
<dbReference type="EMBL" id="KN847482">
    <property type="protein sequence ID" value="KIX00620.1"/>
    <property type="molecule type" value="Genomic_DNA"/>
</dbReference>
<protein>
    <submittedName>
        <fullName evidence="2">Uncharacterized protein</fullName>
    </submittedName>
</protein>
<reference evidence="2 3" key="1">
    <citation type="submission" date="2015-01" db="EMBL/GenBank/DDBJ databases">
        <title>The Genome Sequence of Rhinocladiella mackenzie CBS 650.93.</title>
        <authorList>
            <consortium name="The Broad Institute Genomics Platform"/>
            <person name="Cuomo C."/>
            <person name="de Hoog S."/>
            <person name="Gorbushina A."/>
            <person name="Stielow B."/>
            <person name="Teixiera M."/>
            <person name="Abouelleil A."/>
            <person name="Chapman S.B."/>
            <person name="Priest M."/>
            <person name="Young S.K."/>
            <person name="Wortman J."/>
            <person name="Nusbaum C."/>
            <person name="Birren B."/>
        </authorList>
    </citation>
    <scope>NUCLEOTIDE SEQUENCE [LARGE SCALE GENOMIC DNA]</scope>
    <source>
        <strain evidence="2 3">CBS 650.93</strain>
    </source>
</reference>
<name>A0A0D2IV90_9EURO</name>
<accession>A0A0D2IV90</accession>
<keyword evidence="1" id="KW-0732">Signal</keyword>
<organism evidence="2 3">
    <name type="scientific">Rhinocladiella mackenziei CBS 650.93</name>
    <dbReference type="NCBI Taxonomy" id="1442369"/>
    <lineage>
        <taxon>Eukaryota</taxon>
        <taxon>Fungi</taxon>
        <taxon>Dikarya</taxon>
        <taxon>Ascomycota</taxon>
        <taxon>Pezizomycotina</taxon>
        <taxon>Eurotiomycetes</taxon>
        <taxon>Chaetothyriomycetidae</taxon>
        <taxon>Chaetothyriales</taxon>
        <taxon>Herpotrichiellaceae</taxon>
        <taxon>Rhinocladiella</taxon>
    </lineage>
</organism>
<dbReference type="OrthoDB" id="4160064at2759"/>
<feature type="signal peptide" evidence="1">
    <location>
        <begin position="1"/>
        <end position="20"/>
    </location>
</feature>
<gene>
    <name evidence="2" type="ORF">Z518_09685</name>
</gene>
<evidence type="ECO:0000313" key="2">
    <source>
        <dbReference type="EMBL" id="KIX00620.1"/>
    </source>
</evidence>
<dbReference type="AlphaFoldDB" id="A0A0D2IV90"/>